<dbReference type="EMBL" id="QMQX01000009">
    <property type="protein sequence ID" value="RLE53481.1"/>
    <property type="molecule type" value="Genomic_DNA"/>
</dbReference>
<evidence type="ECO:0000259" key="1">
    <source>
        <dbReference type="PROSITE" id="PS51733"/>
    </source>
</evidence>
<evidence type="ECO:0000313" key="2">
    <source>
        <dbReference type="EMBL" id="RLE53481.1"/>
    </source>
</evidence>
<sequence length="257" mass="28935">MEEWRLVNLGALSPHSIHAVYEAIALAVSSKAAPNTIELCYPSEPYVCIGVHQCAEFELDLQACEQLNLKVVRRQVGGGTTYLDPGQQFYHIVVHRDHGLAKQPIEKFYEVFLRAVAKFYRSYGLPADYKPINDVVISGRKASGNGAALLHDAMVLVGNVILDFDPEPMAKVLKVPSEKFRDKVVKDMKEWVTSLKRELGYVPDRGEVIEKLITCFEEVLGIKLVQGSLTDLERQKLVELEKLFQSKDWLYSINLGT</sequence>
<dbReference type="CDD" id="cd16443">
    <property type="entry name" value="LplA"/>
    <property type="match status" value="1"/>
</dbReference>
<dbReference type="PANTHER" id="PTHR43679:SF2">
    <property type="entry name" value="OCTANOYL-[GCVH]:PROTEIN N-OCTANOYLTRANSFERASE"/>
    <property type="match status" value="1"/>
</dbReference>
<dbReference type="Gene3D" id="3.30.930.10">
    <property type="entry name" value="Bira Bifunctional Protein, Domain 2"/>
    <property type="match status" value="1"/>
</dbReference>
<comment type="caution">
    <text evidence="2">The sequence shown here is derived from an EMBL/GenBank/DDBJ whole genome shotgun (WGS) entry which is preliminary data.</text>
</comment>
<feature type="domain" description="BPL/LPL catalytic" evidence="1">
    <location>
        <begin position="31"/>
        <end position="224"/>
    </location>
</feature>
<dbReference type="InterPro" id="IPR050664">
    <property type="entry name" value="Octanoyltrans_LipM/LipL"/>
</dbReference>
<dbReference type="InterPro" id="IPR004143">
    <property type="entry name" value="BPL_LPL_catalytic"/>
</dbReference>
<dbReference type="PANTHER" id="PTHR43679">
    <property type="entry name" value="OCTANOYLTRANSFERASE LIPM-RELATED"/>
    <property type="match status" value="1"/>
</dbReference>
<accession>A0A497F2C2</accession>
<name>A0A497F2C2_9CREN</name>
<organism evidence="2 3">
    <name type="scientific">Thermoproteota archaeon</name>
    <dbReference type="NCBI Taxonomy" id="2056631"/>
    <lineage>
        <taxon>Archaea</taxon>
        <taxon>Thermoproteota</taxon>
    </lineage>
</organism>
<evidence type="ECO:0000313" key="3">
    <source>
        <dbReference type="Proteomes" id="UP000272051"/>
    </source>
</evidence>
<proteinExistence type="predicted"/>
<reference evidence="2 3" key="1">
    <citation type="submission" date="2018-06" db="EMBL/GenBank/DDBJ databases">
        <title>Extensive metabolic versatility and redundancy in microbially diverse, dynamic hydrothermal sediments.</title>
        <authorList>
            <person name="Dombrowski N."/>
            <person name="Teske A."/>
            <person name="Baker B.J."/>
        </authorList>
    </citation>
    <scope>NUCLEOTIDE SEQUENCE [LARGE SCALE GENOMIC DNA]</scope>
    <source>
        <strain evidence="2">B34_G17</strain>
    </source>
</reference>
<dbReference type="SUPFAM" id="SSF55681">
    <property type="entry name" value="Class II aaRS and biotin synthetases"/>
    <property type="match status" value="1"/>
</dbReference>
<dbReference type="Proteomes" id="UP000272051">
    <property type="component" value="Unassembled WGS sequence"/>
</dbReference>
<dbReference type="PROSITE" id="PS51733">
    <property type="entry name" value="BPL_LPL_CATALYTIC"/>
    <property type="match status" value="1"/>
</dbReference>
<dbReference type="Pfam" id="PF21948">
    <property type="entry name" value="LplA-B_cat"/>
    <property type="match status" value="1"/>
</dbReference>
<dbReference type="AlphaFoldDB" id="A0A497F2C2"/>
<protein>
    <recommendedName>
        <fullName evidence="1">BPL/LPL catalytic domain-containing protein</fullName>
    </recommendedName>
</protein>
<gene>
    <name evidence="2" type="ORF">DRJ33_00875</name>
</gene>
<dbReference type="InterPro" id="IPR045864">
    <property type="entry name" value="aa-tRNA-synth_II/BPL/LPL"/>
</dbReference>